<comment type="caution">
    <text evidence="14">The sequence shown here is derived from an EMBL/GenBank/DDBJ whole genome shotgun (WGS) entry which is preliminary data.</text>
</comment>
<keyword evidence="4 12" id="KW-0812">Transmembrane</keyword>
<dbReference type="CDD" id="cd17318">
    <property type="entry name" value="MFS_SLC17"/>
    <property type="match status" value="1"/>
</dbReference>
<evidence type="ECO:0000256" key="5">
    <source>
        <dbReference type="ARBA" id="ARBA00022847"/>
    </source>
</evidence>
<dbReference type="InterPro" id="IPR050382">
    <property type="entry name" value="MFS_Na/Anion_cotransporter"/>
</dbReference>
<feature type="transmembrane region" description="Helical" evidence="12">
    <location>
        <begin position="385"/>
        <end position="409"/>
    </location>
</feature>
<dbReference type="GO" id="GO:0015293">
    <property type="term" value="F:symporter activity"/>
    <property type="evidence" value="ECO:0007669"/>
    <property type="project" value="UniProtKB-KW"/>
</dbReference>
<dbReference type="InterPro" id="IPR011701">
    <property type="entry name" value="MFS"/>
</dbReference>
<proteinExistence type="inferred from homology"/>
<feature type="transmembrane region" description="Helical" evidence="12">
    <location>
        <begin position="118"/>
        <end position="143"/>
    </location>
</feature>
<dbReference type="EMBL" id="JBBCAQ010000034">
    <property type="protein sequence ID" value="KAK7579663.1"/>
    <property type="molecule type" value="Genomic_DNA"/>
</dbReference>
<protein>
    <recommendedName>
        <fullName evidence="11">Putative inorganic phosphate cotransporter</fullName>
    </recommendedName>
</protein>
<dbReference type="PANTHER" id="PTHR11662">
    <property type="entry name" value="SOLUTE CARRIER FAMILY 17"/>
    <property type="match status" value="1"/>
</dbReference>
<sequence>MVFILAIILFTDQVGVRHLHVLMAFLAVTIAYITRINLSVAIVAMTDKSTANPNFQDFDWNGQEKSQILSAFFWGYLLPQIVAGNLAEKYGSKQLLSVSMGSCALFTLAIPFVAQYGYFVVCILRFGLGFGQGLVYPCLTVLLSKWSPPHERVNAYGFTFSGNNVGPLVSLPLSGYLASSSGGWPSVFYVTGGIAGLWTIVWLIIAASTPSEHRFITSEETEYIEKSLRTSSNSQEKPKTPWRDIVTSKPLWAILITHLGQNWGFWTLATQVPSYISSVLKVDIKNNGLLSSLPYLAGWVTAILFSIIATYIQRRNLLSKTVHRKMWNSIAEFGPALSLCLLAILQTEDSTLVTFLLVITVSLNSGVFTGFLTSHVELSPNFCGTLMGITNSLANITSILGPLCVGWLVTDQNSKSQWGNVFYLTAAAMIVGNVVYLIFGSSEEQSWNKPSHIDSKRQVGVRHLHVLVSFLAVTIIFITRVNLSVVIVAMTDKSIANPNFPEFNWSGREKSQILSAFFWGYLLPQIVAGNLAEKYGSKLLLSVSMGSCALFTLAIPFVAQYGYFVVSILRFSLGFSQGLVYPCITVLISKWSPPHERVNAFGFTFSGTNVGPLVSLPLSGYLASSSGGWPSVFYVTGGIATLWTIVWLITAASTPSEHRFITAEETEYIESSLHTTKSTVKLKTPWRDIVTSKPLWAILITHLGQNWGFWTLGTQVPIYISSVLKVDVQRNGLLSSLPYLAGWITAILFSIIATYIQRRNLLSKTVHRKMWNSIAEFGPALSLCLLAILHTADLTLITCLLVTTLTLNSGVLTGFLTNHVELSPNFCGTLMGITNSLANITSILGPLRVETSP</sequence>
<feature type="transmembrane region" description="Helical" evidence="12">
    <location>
        <begin position="629"/>
        <end position="649"/>
    </location>
</feature>
<feature type="transmembrane region" description="Helical" evidence="12">
    <location>
        <begin position="539"/>
        <end position="558"/>
    </location>
</feature>
<gene>
    <name evidence="14" type="ORF">V9T40_000292</name>
</gene>
<evidence type="ECO:0000256" key="6">
    <source>
        <dbReference type="ARBA" id="ARBA00022989"/>
    </source>
</evidence>
<dbReference type="Proteomes" id="UP001367676">
    <property type="component" value="Unassembled WGS sequence"/>
</dbReference>
<dbReference type="FunFam" id="1.20.1250.20:FF:000144">
    <property type="entry name" value="Picot, isoform B"/>
    <property type="match status" value="2"/>
</dbReference>
<evidence type="ECO:0000256" key="3">
    <source>
        <dbReference type="ARBA" id="ARBA00022448"/>
    </source>
</evidence>
<feature type="transmembrane region" description="Helical" evidence="12">
    <location>
        <begin position="421"/>
        <end position="439"/>
    </location>
</feature>
<dbReference type="AlphaFoldDB" id="A0AAN9TD18"/>
<keyword evidence="5" id="KW-0769">Symport</keyword>
<dbReference type="SUPFAM" id="SSF103473">
    <property type="entry name" value="MFS general substrate transporter"/>
    <property type="match status" value="2"/>
</dbReference>
<keyword evidence="9" id="KW-0739">Sodium transport</keyword>
<evidence type="ECO:0000256" key="2">
    <source>
        <dbReference type="ARBA" id="ARBA00008586"/>
    </source>
</evidence>
<comment type="subcellular location">
    <subcellularLocation>
        <location evidence="1">Membrane</location>
        <topology evidence="1">Multi-pass membrane protein</topology>
    </subcellularLocation>
</comment>
<feature type="transmembrane region" description="Helical" evidence="12">
    <location>
        <begin position="351"/>
        <end position="373"/>
    </location>
</feature>
<evidence type="ECO:0000256" key="10">
    <source>
        <dbReference type="ARBA" id="ARBA00054632"/>
    </source>
</evidence>
<comment type="function">
    <text evidence="10">May be an inorganic phosphate cotransporter.</text>
</comment>
<keyword evidence="6 12" id="KW-1133">Transmembrane helix</keyword>
<feature type="transmembrane region" description="Helical" evidence="12">
    <location>
        <begin position="466"/>
        <end position="491"/>
    </location>
</feature>
<dbReference type="GO" id="GO:0006820">
    <property type="term" value="P:monoatomic anion transport"/>
    <property type="evidence" value="ECO:0007669"/>
    <property type="project" value="TreeGrafter"/>
</dbReference>
<dbReference type="InterPro" id="IPR020846">
    <property type="entry name" value="MFS_dom"/>
</dbReference>
<dbReference type="GO" id="GO:0016020">
    <property type="term" value="C:membrane"/>
    <property type="evidence" value="ECO:0007669"/>
    <property type="project" value="UniProtKB-SubCell"/>
</dbReference>
<feature type="transmembrane region" description="Helical" evidence="12">
    <location>
        <begin position="795"/>
        <end position="816"/>
    </location>
</feature>
<dbReference type="InterPro" id="IPR036259">
    <property type="entry name" value="MFS_trans_sf"/>
</dbReference>
<dbReference type="PANTHER" id="PTHR11662:SF280">
    <property type="entry name" value="FI21844P1-RELATED"/>
    <property type="match status" value="1"/>
</dbReference>
<name>A0AAN9TD18_9HEMI</name>
<evidence type="ECO:0000256" key="1">
    <source>
        <dbReference type="ARBA" id="ARBA00004141"/>
    </source>
</evidence>
<feature type="transmembrane region" description="Helical" evidence="12">
    <location>
        <begin position="740"/>
        <end position="758"/>
    </location>
</feature>
<feature type="transmembrane region" description="Helical" evidence="12">
    <location>
        <begin position="21"/>
        <end position="46"/>
    </location>
</feature>
<feature type="transmembrane region" description="Helical" evidence="12">
    <location>
        <begin position="95"/>
        <end position="112"/>
    </location>
</feature>
<feature type="transmembrane region" description="Helical" evidence="12">
    <location>
        <begin position="770"/>
        <end position="789"/>
    </location>
</feature>
<feature type="domain" description="Major facilitator superfamily (MFS) profile" evidence="13">
    <location>
        <begin position="468"/>
        <end position="853"/>
    </location>
</feature>
<keyword evidence="15" id="KW-1185">Reference proteome</keyword>
<feature type="transmembrane region" description="Helical" evidence="12">
    <location>
        <begin position="326"/>
        <end position="345"/>
    </location>
</feature>
<dbReference type="FunFam" id="1.20.1250.20:FF:000003">
    <property type="entry name" value="Solute carrier family 17 member 3"/>
    <property type="match status" value="2"/>
</dbReference>
<evidence type="ECO:0000256" key="4">
    <source>
        <dbReference type="ARBA" id="ARBA00022692"/>
    </source>
</evidence>
<evidence type="ECO:0000256" key="11">
    <source>
        <dbReference type="ARBA" id="ARBA00068450"/>
    </source>
</evidence>
<organism evidence="14 15">
    <name type="scientific">Parthenolecanium corni</name>
    <dbReference type="NCBI Taxonomy" id="536013"/>
    <lineage>
        <taxon>Eukaryota</taxon>
        <taxon>Metazoa</taxon>
        <taxon>Ecdysozoa</taxon>
        <taxon>Arthropoda</taxon>
        <taxon>Hexapoda</taxon>
        <taxon>Insecta</taxon>
        <taxon>Pterygota</taxon>
        <taxon>Neoptera</taxon>
        <taxon>Paraneoptera</taxon>
        <taxon>Hemiptera</taxon>
        <taxon>Sternorrhyncha</taxon>
        <taxon>Coccoidea</taxon>
        <taxon>Coccidae</taxon>
        <taxon>Parthenolecanium</taxon>
    </lineage>
</organism>
<evidence type="ECO:0000256" key="9">
    <source>
        <dbReference type="ARBA" id="ARBA00023201"/>
    </source>
</evidence>
<feature type="transmembrane region" description="Helical" evidence="12">
    <location>
        <begin position="296"/>
        <end position="314"/>
    </location>
</feature>
<feature type="domain" description="Major facilitator superfamily (MFS) profile" evidence="13">
    <location>
        <begin position="20"/>
        <end position="444"/>
    </location>
</feature>
<feature type="transmembrane region" description="Helical" evidence="12">
    <location>
        <begin position="186"/>
        <end position="205"/>
    </location>
</feature>
<evidence type="ECO:0000313" key="14">
    <source>
        <dbReference type="EMBL" id="KAK7579663.1"/>
    </source>
</evidence>
<keyword evidence="9" id="KW-0406">Ion transport</keyword>
<evidence type="ECO:0000313" key="15">
    <source>
        <dbReference type="Proteomes" id="UP001367676"/>
    </source>
</evidence>
<comment type="similarity">
    <text evidence="2">Belongs to the major facilitator superfamily. Sodium/anion cotransporter family.</text>
</comment>
<dbReference type="Pfam" id="PF07690">
    <property type="entry name" value="MFS_1"/>
    <property type="match status" value="2"/>
</dbReference>
<evidence type="ECO:0000259" key="13">
    <source>
        <dbReference type="PROSITE" id="PS50850"/>
    </source>
</evidence>
<dbReference type="Gene3D" id="1.20.1250.20">
    <property type="entry name" value="MFS general substrate transporter like domains"/>
    <property type="match status" value="4"/>
</dbReference>
<dbReference type="PROSITE" id="PS50850">
    <property type="entry name" value="MFS"/>
    <property type="match status" value="2"/>
</dbReference>
<evidence type="ECO:0000256" key="12">
    <source>
        <dbReference type="SAM" id="Phobius"/>
    </source>
</evidence>
<keyword evidence="3" id="KW-0813">Transport</keyword>
<feature type="transmembrane region" description="Helical" evidence="12">
    <location>
        <begin position="600"/>
        <end position="623"/>
    </location>
</feature>
<evidence type="ECO:0000256" key="7">
    <source>
        <dbReference type="ARBA" id="ARBA00023053"/>
    </source>
</evidence>
<keyword evidence="8 12" id="KW-0472">Membrane</keyword>
<dbReference type="GO" id="GO:0006814">
    <property type="term" value="P:sodium ion transport"/>
    <property type="evidence" value="ECO:0007669"/>
    <property type="project" value="UniProtKB-KW"/>
</dbReference>
<feature type="transmembrane region" description="Helical" evidence="12">
    <location>
        <begin position="564"/>
        <end position="588"/>
    </location>
</feature>
<accession>A0AAN9TD18</accession>
<keyword evidence="7" id="KW-0915">Sodium</keyword>
<reference evidence="14 15" key="1">
    <citation type="submission" date="2024-03" db="EMBL/GenBank/DDBJ databases">
        <title>Adaptation during the transition from Ophiocordyceps entomopathogen to insect associate is accompanied by gene loss and intensified selection.</title>
        <authorList>
            <person name="Ward C.M."/>
            <person name="Onetto C.A."/>
            <person name="Borneman A.R."/>
        </authorList>
    </citation>
    <scope>NUCLEOTIDE SEQUENCE [LARGE SCALE GENOMIC DNA]</scope>
    <source>
        <strain evidence="14">AWRI1</strain>
        <tissue evidence="14">Single Adult Female</tissue>
    </source>
</reference>
<evidence type="ECO:0000256" key="8">
    <source>
        <dbReference type="ARBA" id="ARBA00023136"/>
    </source>
</evidence>